<dbReference type="InterPro" id="IPR014043">
    <property type="entry name" value="Acyl_transferase_dom"/>
</dbReference>
<dbReference type="InterPro" id="IPR016036">
    <property type="entry name" value="Malonyl_transacylase_ACP-bd"/>
</dbReference>
<proteinExistence type="predicted"/>
<comment type="caution">
    <text evidence="6">The sequence shown here is derived from an EMBL/GenBank/DDBJ whole genome shotgun (WGS) entry which is preliminary data.</text>
</comment>
<dbReference type="Gene3D" id="3.30.70.250">
    <property type="entry name" value="Malonyl-CoA ACP transacylase, ACP-binding"/>
    <property type="match status" value="1"/>
</dbReference>
<dbReference type="Gene3D" id="3.40.366.10">
    <property type="entry name" value="Malonyl-Coenzyme A Acyl Carrier Protein, domain 2"/>
    <property type="match status" value="1"/>
</dbReference>
<dbReference type="InterPro" id="IPR004410">
    <property type="entry name" value="Malonyl_CoA-ACP_transAc_FabD"/>
</dbReference>
<organism evidence="6 7">
    <name type="scientific">Cohnella xylanilytica</name>
    <dbReference type="NCBI Taxonomy" id="557555"/>
    <lineage>
        <taxon>Bacteria</taxon>
        <taxon>Bacillati</taxon>
        <taxon>Bacillota</taxon>
        <taxon>Bacilli</taxon>
        <taxon>Bacillales</taxon>
        <taxon>Paenibacillaceae</taxon>
        <taxon>Cohnella</taxon>
    </lineage>
</organism>
<feature type="domain" description="Malonyl-CoA:ACP transacylase (MAT)" evidence="5">
    <location>
        <begin position="7"/>
        <end position="319"/>
    </location>
</feature>
<reference evidence="6 7" key="1">
    <citation type="submission" date="2020-08" db="EMBL/GenBank/DDBJ databases">
        <title>Cohnella phylogeny.</title>
        <authorList>
            <person name="Dunlap C."/>
        </authorList>
    </citation>
    <scope>NUCLEOTIDE SEQUENCE [LARGE SCALE GENOMIC DNA]</scope>
    <source>
        <strain evidence="6 7">DSM 25239</strain>
    </source>
</reference>
<dbReference type="AlphaFoldDB" id="A0A841U2N5"/>
<dbReference type="GO" id="GO:0006633">
    <property type="term" value="P:fatty acid biosynthetic process"/>
    <property type="evidence" value="ECO:0007669"/>
    <property type="project" value="TreeGrafter"/>
</dbReference>
<dbReference type="Pfam" id="PF00698">
    <property type="entry name" value="Acyl_transf_1"/>
    <property type="match status" value="1"/>
</dbReference>
<gene>
    <name evidence="6" type="primary">fabD</name>
    <name evidence="6" type="ORF">H7B90_20250</name>
</gene>
<sequence>MAKWAALYPGQGSQYVGMGKELRDGSAAARRTFEEADDALGYKLSEIFLEGDARTLTRTEFTQPALLTVGVAAHRAFAERLGAEPDCAAGHSLGEWTALACAGAIGFADALRLVSLRGKFMQEAADEGAGAMCAVLGIGREEVEHICRRLSAPGAEVVVSNRNSPEQTVVSGRAEAVRRAAEELERLGARTAYLNVGAPFHSPLMKPAAAKLAEALRGFEFQEPSWPVLSNATGEPHSGGPETIARRLVEQIASPVRWDEAMRHLVRAGVSAVVELGPQTVLTRLAKANAKELAAYSFERPEQFSAIREGLAPLLERRPSGRSADGGSAYGETAYGDNARGFVVRCLTAAVATRNRNWDEAAYRSGAIEPYRGIEAIQEKLDAEERGPDPGEMKEAFGLLIRILETKGVPEGERSQRLREIVERTGTAALFPEWTGDGAEAGGEGHALRIG</sequence>
<evidence type="ECO:0000256" key="2">
    <source>
        <dbReference type="ARBA" id="ARBA00022679"/>
    </source>
</evidence>
<evidence type="ECO:0000313" key="7">
    <source>
        <dbReference type="Proteomes" id="UP000553776"/>
    </source>
</evidence>
<comment type="catalytic activity">
    <reaction evidence="4">
        <text>holo-[ACP] + malonyl-CoA = malonyl-[ACP] + CoA</text>
        <dbReference type="Rhea" id="RHEA:41792"/>
        <dbReference type="Rhea" id="RHEA-COMP:9623"/>
        <dbReference type="Rhea" id="RHEA-COMP:9685"/>
        <dbReference type="ChEBI" id="CHEBI:57287"/>
        <dbReference type="ChEBI" id="CHEBI:57384"/>
        <dbReference type="ChEBI" id="CHEBI:64479"/>
        <dbReference type="ChEBI" id="CHEBI:78449"/>
        <dbReference type="EC" id="2.3.1.39"/>
    </reaction>
</comment>
<dbReference type="NCBIfam" id="TIGR00128">
    <property type="entry name" value="fabD"/>
    <property type="match status" value="1"/>
</dbReference>
<dbReference type="EC" id="2.3.1.39" evidence="1"/>
<dbReference type="PANTHER" id="PTHR42681:SF1">
    <property type="entry name" value="MALONYL-COA-ACYL CARRIER PROTEIN TRANSACYLASE, MITOCHONDRIAL"/>
    <property type="match status" value="1"/>
</dbReference>
<evidence type="ECO:0000256" key="1">
    <source>
        <dbReference type="ARBA" id="ARBA00013258"/>
    </source>
</evidence>
<evidence type="ECO:0000256" key="3">
    <source>
        <dbReference type="ARBA" id="ARBA00023315"/>
    </source>
</evidence>
<dbReference type="SUPFAM" id="SSF52151">
    <property type="entry name" value="FabD/lysophospholipase-like"/>
    <property type="match status" value="1"/>
</dbReference>
<keyword evidence="7" id="KW-1185">Reference proteome</keyword>
<dbReference type="InterPro" id="IPR050858">
    <property type="entry name" value="Mal-CoA-ACP_Trans/PKS_FabD"/>
</dbReference>
<keyword evidence="2 6" id="KW-0808">Transferase</keyword>
<dbReference type="GO" id="GO:0004314">
    <property type="term" value="F:[acyl-carrier-protein] S-malonyltransferase activity"/>
    <property type="evidence" value="ECO:0007669"/>
    <property type="project" value="UniProtKB-EC"/>
</dbReference>
<dbReference type="SMART" id="SM00827">
    <property type="entry name" value="PKS_AT"/>
    <property type="match status" value="1"/>
</dbReference>
<dbReference type="InterPro" id="IPR016035">
    <property type="entry name" value="Acyl_Trfase/lysoPLipase"/>
</dbReference>
<evidence type="ECO:0000259" key="5">
    <source>
        <dbReference type="SMART" id="SM00827"/>
    </source>
</evidence>
<evidence type="ECO:0000256" key="4">
    <source>
        <dbReference type="ARBA" id="ARBA00048462"/>
    </source>
</evidence>
<dbReference type="InterPro" id="IPR001227">
    <property type="entry name" value="Ac_transferase_dom_sf"/>
</dbReference>
<protein>
    <recommendedName>
        <fullName evidence="1">[acyl-carrier-protein] S-malonyltransferase</fullName>
        <ecNumber evidence="1">2.3.1.39</ecNumber>
    </recommendedName>
</protein>
<accession>A0A841U2N5</accession>
<dbReference type="PANTHER" id="PTHR42681">
    <property type="entry name" value="MALONYL-COA-ACYL CARRIER PROTEIN TRANSACYLASE, MITOCHONDRIAL"/>
    <property type="match status" value="1"/>
</dbReference>
<evidence type="ECO:0000313" key="6">
    <source>
        <dbReference type="EMBL" id="MBB6693732.1"/>
    </source>
</evidence>
<dbReference type="Proteomes" id="UP000553776">
    <property type="component" value="Unassembled WGS sequence"/>
</dbReference>
<keyword evidence="3 6" id="KW-0012">Acyltransferase</keyword>
<dbReference type="SUPFAM" id="SSF55048">
    <property type="entry name" value="Probable ACP-binding domain of malonyl-CoA ACP transacylase"/>
    <property type="match status" value="1"/>
</dbReference>
<name>A0A841U2N5_9BACL</name>
<dbReference type="EMBL" id="JACJVR010000079">
    <property type="protein sequence ID" value="MBB6693732.1"/>
    <property type="molecule type" value="Genomic_DNA"/>
</dbReference>
<dbReference type="RefSeq" id="WP_185137713.1">
    <property type="nucleotide sequence ID" value="NZ_JACJVR010000079.1"/>
</dbReference>
<dbReference type="GO" id="GO:0005829">
    <property type="term" value="C:cytosol"/>
    <property type="evidence" value="ECO:0007669"/>
    <property type="project" value="TreeGrafter"/>
</dbReference>